<dbReference type="InterPro" id="IPR010213">
    <property type="entry name" value="TF_NusA"/>
</dbReference>
<feature type="domain" description="S1 motif" evidence="8">
    <location>
        <begin position="133"/>
        <end position="199"/>
    </location>
</feature>
<evidence type="ECO:0000256" key="1">
    <source>
        <dbReference type="ARBA" id="ARBA00022472"/>
    </source>
</evidence>
<evidence type="ECO:0000313" key="9">
    <source>
        <dbReference type="EMBL" id="SDY00609.1"/>
    </source>
</evidence>
<evidence type="ECO:0000256" key="5">
    <source>
        <dbReference type="ARBA" id="ARBA00023015"/>
    </source>
</evidence>
<evidence type="ECO:0000256" key="2">
    <source>
        <dbReference type="ARBA" id="ARBA00022490"/>
    </source>
</evidence>
<keyword evidence="6 7" id="KW-0804">Transcription</keyword>
<dbReference type="Proteomes" id="UP000199652">
    <property type="component" value="Unassembled WGS sequence"/>
</dbReference>
<keyword evidence="1 7" id="KW-0806">Transcription termination</keyword>
<evidence type="ECO:0000256" key="4">
    <source>
        <dbReference type="ARBA" id="ARBA00022884"/>
    </source>
</evidence>
<dbReference type="InterPro" id="IPR013735">
    <property type="entry name" value="TF_NusA_N"/>
</dbReference>
<reference evidence="10" key="1">
    <citation type="submission" date="2016-10" db="EMBL/GenBank/DDBJ databases">
        <authorList>
            <person name="Varghese N."/>
            <person name="Submissions S."/>
        </authorList>
    </citation>
    <scope>NUCLEOTIDE SEQUENCE [LARGE SCALE GENOMIC DNA]</scope>
    <source>
        <strain evidence="10">VPI 5359</strain>
    </source>
</reference>
<proteinExistence type="inferred from homology"/>
<dbReference type="SUPFAM" id="SSF69705">
    <property type="entry name" value="Transcription factor NusA, N-terminal domain"/>
    <property type="match status" value="1"/>
</dbReference>
<dbReference type="CDD" id="cd02134">
    <property type="entry name" value="KH-II_NusA_rpt1"/>
    <property type="match status" value="1"/>
</dbReference>
<dbReference type="HAMAP" id="MF_00945_B">
    <property type="entry name" value="NusA_B"/>
    <property type="match status" value="1"/>
</dbReference>
<dbReference type="GO" id="GO:0005829">
    <property type="term" value="C:cytosol"/>
    <property type="evidence" value="ECO:0007669"/>
    <property type="project" value="TreeGrafter"/>
</dbReference>
<dbReference type="CDD" id="cd22529">
    <property type="entry name" value="KH-II_NusA_rpt2"/>
    <property type="match status" value="1"/>
</dbReference>
<accession>A0A1H3GE72</accession>
<dbReference type="Pfam" id="PF13184">
    <property type="entry name" value="KH_NusA_1st"/>
    <property type="match status" value="1"/>
</dbReference>
<comment type="similarity">
    <text evidence="7">Belongs to the NusA family.</text>
</comment>
<evidence type="ECO:0000256" key="6">
    <source>
        <dbReference type="ARBA" id="ARBA00023163"/>
    </source>
</evidence>
<dbReference type="OrthoDB" id="9807233at2"/>
<comment type="subunit">
    <text evidence="7">Monomer. Binds directly to the core enzyme of the DNA-dependent RNA polymerase and to nascent RNA.</text>
</comment>
<dbReference type="Gene3D" id="2.40.50.140">
    <property type="entry name" value="Nucleic acid-binding proteins"/>
    <property type="match status" value="1"/>
</dbReference>
<comment type="function">
    <text evidence="7">Participates in both transcription termination and antitermination.</text>
</comment>
<dbReference type="FunFam" id="3.30.300.20:FF:000005">
    <property type="entry name" value="Transcription termination/antitermination protein NusA"/>
    <property type="match status" value="1"/>
</dbReference>
<keyword evidence="2 7" id="KW-0963">Cytoplasm</keyword>
<organism evidence="9 10">
    <name type="scientific">Eubacterium barkeri</name>
    <name type="common">Clostridium barkeri</name>
    <dbReference type="NCBI Taxonomy" id="1528"/>
    <lineage>
        <taxon>Bacteria</taxon>
        <taxon>Bacillati</taxon>
        <taxon>Bacillota</taxon>
        <taxon>Clostridia</taxon>
        <taxon>Eubacteriales</taxon>
        <taxon>Eubacteriaceae</taxon>
        <taxon>Eubacterium</taxon>
    </lineage>
</organism>
<dbReference type="InterPro" id="IPR012340">
    <property type="entry name" value="NA-bd_OB-fold"/>
</dbReference>
<dbReference type="SMART" id="SM00316">
    <property type="entry name" value="S1"/>
    <property type="match status" value="1"/>
</dbReference>
<comment type="subcellular location">
    <subcellularLocation>
        <location evidence="7">Cytoplasm</location>
    </subcellularLocation>
</comment>
<dbReference type="GO" id="GO:0006353">
    <property type="term" value="P:DNA-templated transcription termination"/>
    <property type="evidence" value="ECO:0007669"/>
    <property type="project" value="UniProtKB-UniRule"/>
</dbReference>
<dbReference type="PANTHER" id="PTHR22648">
    <property type="entry name" value="TRANSCRIPTION TERMINATION FACTOR NUSA"/>
    <property type="match status" value="1"/>
</dbReference>
<dbReference type="InterPro" id="IPR058582">
    <property type="entry name" value="KH_NusA_2nd"/>
</dbReference>
<dbReference type="Gene3D" id="3.30.300.20">
    <property type="match status" value="2"/>
</dbReference>
<dbReference type="Pfam" id="PF00575">
    <property type="entry name" value="S1"/>
    <property type="match status" value="1"/>
</dbReference>
<sequence length="407" mass="45509">MNAEFIMALDALQEEKNIDKQELIEAIEQSIESAYKKNYGTAQDVDVILNQDTGEIKVFANWNVVDNIDNEDTEMLLEDAQEYDPDAQIGTICRVEVAPKDFGRIAAQNAKQLIFQKIKEAERNIIYNEFLEKQDEVVSGIVTRVDHNLAYVDVGIGEAVLMPSEQVPGEVYRQNQRLKVYMLMVKKTTKGPQVNVSRTHPGLVKRLFEDEVPEIYDGVVDIVGIAREAGSRTKIAMKANDSAVDPVGACVGHKGVRVQNIITELGGEKIDVIKYSDNIQEYIANALSPAKVVEILPKQSEKMALAIVDDFQFSLAIGKEGQNVRLAAKLTGWKIDIKSASDFERMLEADPDLRSKYLIEEDRDAFMEDLKGSLDDVLEITIEEDTPDDFEGTEETLALGEDTLDIF</sequence>
<name>A0A1H3GE72_EUBBA</name>
<evidence type="ECO:0000256" key="7">
    <source>
        <dbReference type="HAMAP-Rule" id="MF_00945"/>
    </source>
</evidence>
<keyword evidence="4 7" id="KW-0694">RNA-binding</keyword>
<dbReference type="NCBIfam" id="TIGR01953">
    <property type="entry name" value="NusA"/>
    <property type="match status" value="1"/>
</dbReference>
<dbReference type="CDD" id="cd04455">
    <property type="entry name" value="S1_NusA"/>
    <property type="match status" value="1"/>
</dbReference>
<keyword evidence="10" id="KW-1185">Reference proteome</keyword>
<dbReference type="Pfam" id="PF26594">
    <property type="entry name" value="KH_NusA_2nd"/>
    <property type="match status" value="1"/>
</dbReference>
<dbReference type="InterPro" id="IPR009019">
    <property type="entry name" value="KH_sf_prok-type"/>
</dbReference>
<dbReference type="InterPro" id="IPR030842">
    <property type="entry name" value="TF_NusA_bacterial"/>
</dbReference>
<dbReference type="RefSeq" id="WP_090245536.1">
    <property type="nucleotide sequence ID" value="NZ_FNOU01000013.1"/>
</dbReference>
<dbReference type="FunFam" id="3.30.1480.10:FF:000002">
    <property type="entry name" value="Transcription termination/antitermination protein NusA"/>
    <property type="match status" value="1"/>
</dbReference>
<dbReference type="GO" id="GO:0003723">
    <property type="term" value="F:RNA binding"/>
    <property type="evidence" value="ECO:0007669"/>
    <property type="project" value="UniProtKB-UniRule"/>
</dbReference>
<dbReference type="STRING" id="1528.SAMN04488579_11353"/>
<dbReference type="AlphaFoldDB" id="A0A1H3GE72"/>
<dbReference type="FunFam" id="3.30.300.20:FF:000002">
    <property type="entry name" value="Transcription termination/antitermination protein NusA"/>
    <property type="match status" value="1"/>
</dbReference>
<dbReference type="InterPro" id="IPR003029">
    <property type="entry name" value="S1_domain"/>
</dbReference>
<dbReference type="GO" id="GO:0003700">
    <property type="term" value="F:DNA-binding transcription factor activity"/>
    <property type="evidence" value="ECO:0007669"/>
    <property type="project" value="InterPro"/>
</dbReference>
<protein>
    <recommendedName>
        <fullName evidence="7">Transcription termination/antitermination protein NusA</fullName>
    </recommendedName>
</protein>
<evidence type="ECO:0000313" key="10">
    <source>
        <dbReference type="Proteomes" id="UP000199652"/>
    </source>
</evidence>
<dbReference type="InterPro" id="IPR025249">
    <property type="entry name" value="TF_NusA_KH_1st"/>
</dbReference>
<dbReference type="GO" id="GO:0031564">
    <property type="term" value="P:transcription antitermination"/>
    <property type="evidence" value="ECO:0007669"/>
    <property type="project" value="UniProtKB-UniRule"/>
</dbReference>
<dbReference type="EMBL" id="FNOU01000013">
    <property type="protein sequence ID" value="SDY00609.1"/>
    <property type="molecule type" value="Genomic_DNA"/>
</dbReference>
<dbReference type="SUPFAM" id="SSF50249">
    <property type="entry name" value="Nucleic acid-binding proteins"/>
    <property type="match status" value="1"/>
</dbReference>
<dbReference type="SUPFAM" id="SSF54814">
    <property type="entry name" value="Prokaryotic type KH domain (KH-domain type II)"/>
    <property type="match status" value="2"/>
</dbReference>
<keyword evidence="3 7" id="KW-0889">Transcription antitermination</keyword>
<keyword evidence="5 7" id="KW-0805">Transcription regulation</keyword>
<gene>
    <name evidence="7" type="primary">nusA</name>
    <name evidence="9" type="ORF">SAMN04488579_11353</name>
</gene>
<evidence type="ECO:0000259" key="8">
    <source>
        <dbReference type="SMART" id="SM00316"/>
    </source>
</evidence>
<dbReference type="InterPro" id="IPR036555">
    <property type="entry name" value="NusA_N_sf"/>
</dbReference>
<evidence type="ECO:0000256" key="3">
    <source>
        <dbReference type="ARBA" id="ARBA00022814"/>
    </source>
</evidence>
<dbReference type="Gene3D" id="3.30.1480.10">
    <property type="entry name" value="NusA, N-terminal domain"/>
    <property type="match status" value="1"/>
</dbReference>
<dbReference type="Pfam" id="PF08529">
    <property type="entry name" value="NusA_N"/>
    <property type="match status" value="1"/>
</dbReference>
<dbReference type="PANTHER" id="PTHR22648:SF0">
    <property type="entry name" value="TRANSCRIPTION TERMINATION_ANTITERMINATION PROTEIN NUSA"/>
    <property type="match status" value="1"/>
</dbReference>
<dbReference type="InterPro" id="IPR015946">
    <property type="entry name" value="KH_dom-like_a/b"/>
</dbReference>